<dbReference type="EMBL" id="ML005487">
    <property type="protein sequence ID" value="RKP18346.1"/>
    <property type="molecule type" value="Genomic_DNA"/>
</dbReference>
<evidence type="ECO:0000313" key="1">
    <source>
        <dbReference type="EMBL" id="RKP18346.1"/>
    </source>
</evidence>
<name>A0A4P9YFW2_ROZAC</name>
<reference evidence="2" key="1">
    <citation type="journal article" date="2018" name="Nat. Microbiol.">
        <title>Leveraging single-cell genomics to expand the fungal tree of life.</title>
        <authorList>
            <person name="Ahrendt S.R."/>
            <person name="Quandt C.A."/>
            <person name="Ciobanu D."/>
            <person name="Clum A."/>
            <person name="Salamov A."/>
            <person name="Andreopoulos B."/>
            <person name="Cheng J.F."/>
            <person name="Woyke T."/>
            <person name="Pelin A."/>
            <person name="Henrissat B."/>
            <person name="Reynolds N.K."/>
            <person name="Benny G.L."/>
            <person name="Smith M.E."/>
            <person name="James T.Y."/>
            <person name="Grigoriev I.V."/>
        </authorList>
    </citation>
    <scope>NUCLEOTIDE SEQUENCE [LARGE SCALE GENOMIC DNA]</scope>
    <source>
        <strain evidence="2">CSF55</strain>
    </source>
</reference>
<evidence type="ECO:0000313" key="2">
    <source>
        <dbReference type="Proteomes" id="UP000281549"/>
    </source>
</evidence>
<accession>A0A4P9YFW2</accession>
<organism evidence="1 2">
    <name type="scientific">Rozella allomycis (strain CSF55)</name>
    <dbReference type="NCBI Taxonomy" id="988480"/>
    <lineage>
        <taxon>Eukaryota</taxon>
        <taxon>Fungi</taxon>
        <taxon>Fungi incertae sedis</taxon>
        <taxon>Cryptomycota</taxon>
        <taxon>Cryptomycota incertae sedis</taxon>
        <taxon>Rozella</taxon>
    </lineage>
</organism>
<protein>
    <submittedName>
        <fullName evidence="1">Uncharacterized protein</fullName>
    </submittedName>
</protein>
<dbReference type="AlphaFoldDB" id="A0A4P9YFW2"/>
<proteinExistence type="predicted"/>
<sequence>MIIFIDIPTKGQLFYSILHIRTISRNKNVRTFEFIRDNHVTFRNEPVSMNDFPDYIKSTISDIFHENTILEDISTEINLRKVFSQESDWATLKAFQVKALEYAVSYVPLAFEWVTHMTSEYYCDTAIYSIFLDHLFVALCGDERKEMFLSRNDEFDTRMDVNFNDEKKIFKPKPDGLMGISSELVMLLFEAKKVNSTQDENLFVIIEAITLLKRLFNGDYLTSPPIFSIYADGQLFKFYITYYNENGFSHDLFKVYNIRESAMDCWLLCRNIMHHISKLTPEAIQKLKAAVKVNENASIGVTSFLSPTQAGLKKNKTK</sequence>
<gene>
    <name evidence="1" type="ORF">ROZALSC1DRAFT_23321</name>
</gene>
<dbReference type="Proteomes" id="UP000281549">
    <property type="component" value="Unassembled WGS sequence"/>
</dbReference>